<proteinExistence type="predicted"/>
<dbReference type="EMBL" id="AP014545">
    <property type="protein sequence ID" value="BBB25749.1"/>
    <property type="molecule type" value="Genomic_DNA"/>
</dbReference>
<dbReference type="RefSeq" id="WP_019621346.1">
    <property type="nucleotide sequence ID" value="NZ_AP014545.1"/>
</dbReference>
<dbReference type="GO" id="GO:0022857">
    <property type="term" value="F:transmembrane transporter activity"/>
    <property type="evidence" value="ECO:0007669"/>
    <property type="project" value="TreeGrafter"/>
</dbReference>
<dbReference type="GO" id="GO:0005886">
    <property type="term" value="C:plasma membrane"/>
    <property type="evidence" value="ECO:0007669"/>
    <property type="project" value="TreeGrafter"/>
</dbReference>
<keyword evidence="3 5" id="KW-0067">ATP-binding</keyword>
<protein>
    <submittedName>
        <fullName evidence="5">ABC transporter ATP-binding protein</fullName>
    </submittedName>
</protein>
<evidence type="ECO:0000256" key="3">
    <source>
        <dbReference type="ARBA" id="ARBA00022840"/>
    </source>
</evidence>
<evidence type="ECO:0000313" key="6">
    <source>
        <dbReference type="Proteomes" id="UP000595663"/>
    </source>
</evidence>
<evidence type="ECO:0000256" key="1">
    <source>
        <dbReference type="ARBA" id="ARBA00022448"/>
    </source>
</evidence>
<dbReference type="KEGG" id="ajp:AMJAP_1154"/>
<keyword evidence="1" id="KW-0813">Transport</keyword>
<dbReference type="Proteomes" id="UP000595663">
    <property type="component" value="Chromosome"/>
</dbReference>
<evidence type="ECO:0000259" key="4">
    <source>
        <dbReference type="PROSITE" id="PS50893"/>
    </source>
</evidence>
<dbReference type="InterPro" id="IPR003593">
    <property type="entry name" value="AAA+_ATPase"/>
</dbReference>
<sequence length="229" mass="25466">MIELDNVRFSWQSDRPVLDIQSFTVNQGERVFLKGPSGSGKSSLLNLIGGIQVPQEGRVSLLGKEINQYGAAWRDRFRSDHIGLIFQQFNLLPYFSVIENVILPCRFSKVRKLKAIERYGSLDEAARQLLEQLGLVDKNILTNEVTQLSIGQQQRVAAARALIGSPELVIADEPTSALDSDARNVFLSLLISECDRSESALIFVSHDHSLEYHFDRIIALSNINAVGAA</sequence>
<reference evidence="5 6" key="1">
    <citation type="journal article" date="2008" name="Int. J. Syst. Evol. Microbiol.">
        <title>Amphritea japonica sp. nov. and Amphritea balenae sp. nov., isolated from the sediment adjacent to sperm whale carcasses off Kagoshima, Japan.</title>
        <authorList>
            <person name="Miyazaki M."/>
            <person name="Nogi Y."/>
            <person name="Fujiwara Y."/>
            <person name="Kawato M."/>
            <person name="Nagahama T."/>
            <person name="Kubokawa K."/>
            <person name="Horikoshi K."/>
        </authorList>
    </citation>
    <scope>NUCLEOTIDE SEQUENCE [LARGE SCALE GENOMIC DNA]</scope>
    <source>
        <strain evidence="5 6">ATCC BAA-1530</strain>
    </source>
</reference>
<dbReference type="Gene3D" id="3.40.50.300">
    <property type="entry name" value="P-loop containing nucleotide triphosphate hydrolases"/>
    <property type="match status" value="1"/>
</dbReference>
<feature type="domain" description="ABC transporter" evidence="4">
    <location>
        <begin position="2"/>
        <end position="229"/>
    </location>
</feature>
<dbReference type="PROSITE" id="PS50893">
    <property type="entry name" value="ABC_TRANSPORTER_2"/>
    <property type="match status" value="1"/>
</dbReference>
<dbReference type="InterPro" id="IPR027417">
    <property type="entry name" value="P-loop_NTPase"/>
</dbReference>
<dbReference type="PANTHER" id="PTHR24220">
    <property type="entry name" value="IMPORT ATP-BINDING PROTEIN"/>
    <property type="match status" value="1"/>
</dbReference>
<dbReference type="GO" id="GO:0005524">
    <property type="term" value="F:ATP binding"/>
    <property type="evidence" value="ECO:0007669"/>
    <property type="project" value="UniProtKB-KW"/>
</dbReference>
<evidence type="ECO:0000256" key="2">
    <source>
        <dbReference type="ARBA" id="ARBA00022741"/>
    </source>
</evidence>
<dbReference type="AlphaFoldDB" id="A0A7R6P4D4"/>
<dbReference type="InterPro" id="IPR015854">
    <property type="entry name" value="ABC_transpr_LolD-like"/>
</dbReference>
<dbReference type="Pfam" id="PF00005">
    <property type="entry name" value="ABC_tran"/>
    <property type="match status" value="1"/>
</dbReference>
<keyword evidence="2" id="KW-0547">Nucleotide-binding</keyword>
<dbReference type="InterPro" id="IPR017911">
    <property type="entry name" value="MacB-like_ATP-bd"/>
</dbReference>
<dbReference type="SUPFAM" id="SSF52540">
    <property type="entry name" value="P-loop containing nucleoside triphosphate hydrolases"/>
    <property type="match status" value="1"/>
</dbReference>
<dbReference type="InterPro" id="IPR003439">
    <property type="entry name" value="ABC_transporter-like_ATP-bd"/>
</dbReference>
<name>A0A7R6P4D4_9GAMM</name>
<evidence type="ECO:0000313" key="5">
    <source>
        <dbReference type="EMBL" id="BBB25749.1"/>
    </source>
</evidence>
<accession>A0A7R6P4D4</accession>
<dbReference type="PANTHER" id="PTHR24220:SF611">
    <property type="entry name" value="ATP-BINDING COMPONENT OF ABC TRANSPORTER-RELATED"/>
    <property type="match status" value="1"/>
</dbReference>
<organism evidence="5 6">
    <name type="scientific">Amphritea japonica ATCC BAA-1530</name>
    <dbReference type="NCBI Taxonomy" id="1278309"/>
    <lineage>
        <taxon>Bacteria</taxon>
        <taxon>Pseudomonadati</taxon>
        <taxon>Pseudomonadota</taxon>
        <taxon>Gammaproteobacteria</taxon>
        <taxon>Oceanospirillales</taxon>
        <taxon>Oceanospirillaceae</taxon>
        <taxon>Amphritea</taxon>
    </lineage>
</organism>
<dbReference type="GO" id="GO:0016887">
    <property type="term" value="F:ATP hydrolysis activity"/>
    <property type="evidence" value="ECO:0007669"/>
    <property type="project" value="InterPro"/>
</dbReference>
<gene>
    <name evidence="5" type="ORF">AMJAP_1154</name>
</gene>
<keyword evidence="6" id="KW-1185">Reference proteome</keyword>
<dbReference type="CDD" id="cd03255">
    <property type="entry name" value="ABC_MJ0796_LolCDE_FtsE"/>
    <property type="match status" value="1"/>
</dbReference>
<dbReference type="SMART" id="SM00382">
    <property type="entry name" value="AAA"/>
    <property type="match status" value="1"/>
</dbReference>